<dbReference type="PROSITE" id="PS51257">
    <property type="entry name" value="PROKAR_LIPOPROTEIN"/>
    <property type="match status" value="1"/>
</dbReference>
<dbReference type="Gene3D" id="1.25.40.10">
    <property type="entry name" value="Tetratricopeptide repeat domain"/>
    <property type="match status" value="1"/>
</dbReference>
<dbReference type="SUPFAM" id="SSF81901">
    <property type="entry name" value="HCP-like"/>
    <property type="match status" value="1"/>
</dbReference>
<dbReference type="Proteomes" id="UP000254260">
    <property type="component" value="Unassembled WGS sequence"/>
</dbReference>
<evidence type="ECO:0000313" key="1">
    <source>
        <dbReference type="EMBL" id="SUD37741.1"/>
    </source>
</evidence>
<dbReference type="RefSeq" id="WP_041975529.1">
    <property type="nucleotide sequence ID" value="NZ_LR134290.1"/>
</dbReference>
<gene>
    <name evidence="1" type="ORF">NCTC10899_00499</name>
</gene>
<organism evidence="1 2">
    <name type="scientific">Ectopseudomonas mendocina</name>
    <name type="common">Pseudomonas mendocina</name>
    <dbReference type="NCBI Taxonomy" id="300"/>
    <lineage>
        <taxon>Bacteria</taxon>
        <taxon>Pseudomonadati</taxon>
        <taxon>Pseudomonadota</taxon>
        <taxon>Gammaproteobacteria</taxon>
        <taxon>Pseudomonadales</taxon>
        <taxon>Pseudomonadaceae</taxon>
        <taxon>Ectopseudomonas</taxon>
    </lineage>
</organism>
<protein>
    <submittedName>
        <fullName evidence="1">Putative lipoprotein</fullName>
    </submittedName>
</protein>
<dbReference type="OrthoDB" id="6787064at2"/>
<accession>A0A379INR5</accession>
<evidence type="ECO:0000313" key="2">
    <source>
        <dbReference type="Proteomes" id="UP000254260"/>
    </source>
</evidence>
<reference evidence="1 2" key="1">
    <citation type="submission" date="2018-06" db="EMBL/GenBank/DDBJ databases">
        <authorList>
            <consortium name="Pathogen Informatics"/>
            <person name="Doyle S."/>
        </authorList>
    </citation>
    <scope>NUCLEOTIDE SEQUENCE [LARGE SCALE GENOMIC DNA]</scope>
    <source>
        <strain evidence="1 2">NCTC10899</strain>
    </source>
</reference>
<proteinExistence type="predicted"/>
<dbReference type="InterPro" id="IPR011990">
    <property type="entry name" value="TPR-like_helical_dom_sf"/>
</dbReference>
<sequence>MRYVHCLPVVFSSLILGCAVTPEQNEADLNAKLPAMTLESVLPSAEENAYCKRHMDSDILYGVGTALFNENDVASAKSCLIFAAPEHHRAFCYLSLIADRDQQKSQADRDQESFSYMAYAASQNDWCAEYGMWRVYQIGSKGVERDPELAKRWLERSALHGYNESQNALVYRYEADGDLVSSLAWSRILGDEQADQQDQLRQKMDAKQLAASDKLYERLTKQVTSKETMYAEAREEDIGRYSATIHLAVPQALDGMNTEQRREFIRETLAIALENDQIESREQVALYMMMTRSARLKGITTDVLANEQLLAILHNDELTLAEAQAQAQGVIDAAYP</sequence>
<dbReference type="AlphaFoldDB" id="A0A379INR5"/>
<name>A0A379INR5_ECTME</name>
<dbReference type="EMBL" id="UGUU01000001">
    <property type="protein sequence ID" value="SUD37741.1"/>
    <property type="molecule type" value="Genomic_DNA"/>
</dbReference>
<keyword evidence="1" id="KW-0449">Lipoprotein</keyword>